<proteinExistence type="predicted"/>
<keyword evidence="2" id="KW-1185">Reference proteome</keyword>
<comment type="caution">
    <text evidence="1">The sequence shown here is derived from an EMBL/GenBank/DDBJ whole genome shotgun (WGS) entry which is preliminary data.</text>
</comment>
<organism evidence="1 2">
    <name type="scientific">Vibrio metoecus</name>
    <dbReference type="NCBI Taxonomy" id="1481663"/>
    <lineage>
        <taxon>Bacteria</taxon>
        <taxon>Pseudomonadati</taxon>
        <taxon>Pseudomonadota</taxon>
        <taxon>Gammaproteobacteria</taxon>
        <taxon>Vibrionales</taxon>
        <taxon>Vibrionaceae</taxon>
        <taxon>Vibrio</taxon>
    </lineage>
</organism>
<evidence type="ECO:0000313" key="1">
    <source>
        <dbReference type="EMBL" id="KDO15650.1"/>
    </source>
</evidence>
<gene>
    <name evidence="1" type="ORF">DP83_11470</name>
</gene>
<dbReference type="EMBL" id="JJMN01000002">
    <property type="protein sequence ID" value="KDO15650.1"/>
    <property type="molecule type" value="Genomic_DNA"/>
</dbReference>
<sequence length="137" mass="15139">MFGFGKKDKIDKLVNAIGSVITGQTILMTISADQLIRDVQKEPLIAGYFLGFQLHLIQNSPFPEKDHQGILSDSYYNLFGPDGDKAKLFAFQMAGARNAAFNAGIEFAINDLTEWQSNPSNSPIGLLRLIDRLYPSS</sequence>
<dbReference type="Proteomes" id="UP000027331">
    <property type="component" value="Unassembled WGS sequence"/>
</dbReference>
<name>A0ABR4S1H3_VIBMT</name>
<reference evidence="1 2" key="1">
    <citation type="submission" date="2014-04" db="EMBL/GenBank/DDBJ databases">
        <title>Vibrio metecus sp. nov., a close relative of Vibrio cholerae isolated from coastal brackish ponds and clinical specimens.</title>
        <authorList>
            <person name="Kirchberger P.C."/>
            <person name="Turnsek M."/>
            <person name="Hunt D.E."/>
            <person name="Haley B.J."/>
            <person name="Colwell R."/>
            <person name="Polz M.F."/>
            <person name="Tarr C.L."/>
            <person name="Boucher Y."/>
        </authorList>
    </citation>
    <scope>NUCLEOTIDE SEQUENCE [LARGE SCALE GENOMIC DNA]</scope>
    <source>
        <strain evidence="2">PPCK-2014</strain>
    </source>
</reference>
<protein>
    <submittedName>
        <fullName evidence="1">Uncharacterized protein</fullName>
    </submittedName>
</protein>
<accession>A0ABR4S1H3</accession>
<evidence type="ECO:0000313" key="2">
    <source>
        <dbReference type="Proteomes" id="UP000027331"/>
    </source>
</evidence>